<dbReference type="Gene3D" id="3.40.50.300">
    <property type="entry name" value="P-loop containing nucleotide triphosphate hydrolases"/>
    <property type="match status" value="1"/>
</dbReference>
<feature type="domain" description="Polyphosphate kinase-2-related" evidence="5">
    <location>
        <begin position="45"/>
        <end position="269"/>
    </location>
</feature>
<evidence type="ECO:0000256" key="3">
    <source>
        <dbReference type="ARBA" id="ARBA00022777"/>
    </source>
</evidence>
<keyword evidence="7" id="KW-1185">Reference proteome</keyword>
<evidence type="ECO:0000313" key="6">
    <source>
        <dbReference type="EMBL" id="PVA12053.1"/>
    </source>
</evidence>
<dbReference type="GO" id="GO:0006793">
    <property type="term" value="P:phosphorus metabolic process"/>
    <property type="evidence" value="ECO:0007669"/>
    <property type="project" value="InterPro"/>
</dbReference>
<dbReference type="SUPFAM" id="SSF52540">
    <property type="entry name" value="P-loop containing nucleoside triphosphate hydrolases"/>
    <property type="match status" value="1"/>
</dbReference>
<proteinExistence type="inferred from homology"/>
<gene>
    <name evidence="6" type="primary">ppk2</name>
    <name evidence="6" type="ORF">DC366_01355</name>
</gene>
<dbReference type="InterPro" id="IPR027417">
    <property type="entry name" value="P-loop_NTPase"/>
</dbReference>
<dbReference type="EMBL" id="QCYH01000001">
    <property type="protein sequence ID" value="PVA12053.1"/>
    <property type="molecule type" value="Genomic_DNA"/>
</dbReference>
<evidence type="ECO:0000256" key="1">
    <source>
        <dbReference type="ARBA" id="ARBA00009924"/>
    </source>
</evidence>
<dbReference type="Proteomes" id="UP000244446">
    <property type="component" value="Unassembled WGS sequence"/>
</dbReference>
<protein>
    <recommendedName>
        <fullName evidence="4">ADP/GDP-polyphosphate phosphotransferase</fullName>
        <ecNumber evidence="4">2.7.4.-</ecNumber>
    </recommendedName>
    <alternativeName>
        <fullName evidence="4">Polyphosphate kinase PPK2</fullName>
    </alternativeName>
</protein>
<sequence>MTLPFDGAISAFFQHGAPAAIREAIRAAGKDHILGEDYPYAKRLGRKSYQAQLTAMQIELVKMQSWAKASGARIAVVFEGRDAAGKGGTIKRLQEHLNPRGARVVALPKPSDIERTQWYFQRYIDHLPAAGEIVCYDRSWYNRGVVETVFGFCTPSERDLFFDQAPAFETMLVQDGITLIKIWLNVGRAEQLRRILGRERDPLKQWKLSWIDVEGLKKWDEYSAAITSTLERTHSEHAPWTIIRADDKRRARIAAIRRVLSAVPYENKDVEAVGAIDPHISAGPEIWSPAEGADV</sequence>
<dbReference type="InterPro" id="IPR022488">
    <property type="entry name" value="PPK2-related"/>
</dbReference>
<evidence type="ECO:0000256" key="2">
    <source>
        <dbReference type="ARBA" id="ARBA00022679"/>
    </source>
</evidence>
<comment type="caution">
    <text evidence="6">The sequence shown here is derived from an EMBL/GenBank/DDBJ whole genome shotgun (WGS) entry which is preliminary data.</text>
</comment>
<comment type="similarity">
    <text evidence="1 4">Belongs to the polyphosphate kinase 2 (PPK2) family. Class I subfamily.</text>
</comment>
<name>A0A2T7GCB8_9RHOB</name>
<keyword evidence="3 4" id="KW-0418">Kinase</keyword>
<comment type="subunit">
    <text evidence="4">Homotetramer.</text>
</comment>
<dbReference type="OrthoDB" id="9775224at2"/>
<dbReference type="Pfam" id="PF03976">
    <property type="entry name" value="PPK2"/>
    <property type="match status" value="1"/>
</dbReference>
<organism evidence="6 7">
    <name type="scientific">Pelagivirga sediminicola</name>
    <dbReference type="NCBI Taxonomy" id="2170575"/>
    <lineage>
        <taxon>Bacteria</taxon>
        <taxon>Pseudomonadati</taxon>
        <taxon>Pseudomonadota</taxon>
        <taxon>Alphaproteobacteria</taxon>
        <taxon>Rhodobacterales</taxon>
        <taxon>Paracoccaceae</taxon>
        <taxon>Pelagivirga</taxon>
    </lineage>
</organism>
<evidence type="ECO:0000313" key="7">
    <source>
        <dbReference type="Proteomes" id="UP000244446"/>
    </source>
</evidence>
<keyword evidence="2 4" id="KW-0808">Transferase</keyword>
<evidence type="ECO:0000259" key="5">
    <source>
        <dbReference type="Pfam" id="PF03976"/>
    </source>
</evidence>
<comment type="function">
    <text evidence="4">Uses inorganic polyphosphate (polyP) as a donor to convert GDP to GTP or ADP to ATP.</text>
</comment>
<dbReference type="InterPro" id="IPR016898">
    <property type="entry name" value="Polyphosphate_phosphotransfera"/>
</dbReference>
<dbReference type="PANTHER" id="PTHR34383:SF1">
    <property type="entry name" value="ADP-POLYPHOSPHATE PHOSPHOTRANSFERASE"/>
    <property type="match status" value="1"/>
</dbReference>
<dbReference type="GO" id="GO:0008976">
    <property type="term" value="F:polyphosphate kinase activity"/>
    <property type="evidence" value="ECO:0007669"/>
    <property type="project" value="UniProtKB-UniRule"/>
</dbReference>
<dbReference type="RefSeq" id="WP_108690800.1">
    <property type="nucleotide sequence ID" value="NZ_QCYH01000001.1"/>
</dbReference>
<dbReference type="EC" id="2.7.4.-" evidence="4"/>
<reference evidence="6 7" key="1">
    <citation type="submission" date="2018-04" db="EMBL/GenBank/DDBJ databases">
        <title>Pelagivirga bohaiensis gen. nov., sp. nov., a bacterium isolated from the Bohai Sea.</title>
        <authorList>
            <person name="Ji X."/>
        </authorList>
    </citation>
    <scope>NUCLEOTIDE SEQUENCE [LARGE SCALE GENOMIC DNA]</scope>
    <source>
        <strain evidence="6 7">BH-SD19</strain>
    </source>
</reference>
<dbReference type="AlphaFoldDB" id="A0A2T7GCB8"/>
<dbReference type="PIRSF" id="PIRSF028756">
    <property type="entry name" value="PPK2_prd"/>
    <property type="match status" value="1"/>
</dbReference>
<dbReference type="NCBIfam" id="TIGR03707">
    <property type="entry name" value="PPK2_P_aer"/>
    <property type="match status" value="1"/>
</dbReference>
<evidence type="ECO:0000256" key="4">
    <source>
        <dbReference type="RuleBase" id="RU369062"/>
    </source>
</evidence>
<accession>A0A2T7GCB8</accession>
<dbReference type="PANTHER" id="PTHR34383">
    <property type="entry name" value="POLYPHOSPHATE:AMP PHOSPHOTRANSFERASE-RELATED"/>
    <property type="match status" value="1"/>
</dbReference>
<dbReference type="InterPro" id="IPR022486">
    <property type="entry name" value="PPK2_PA0141"/>
</dbReference>